<keyword evidence="3" id="KW-1185">Reference proteome</keyword>
<dbReference type="KEGG" id="bfo:118414524"/>
<keyword evidence="2" id="KW-1133">Transmembrane helix</keyword>
<dbReference type="InterPro" id="IPR036259">
    <property type="entry name" value="MFS_trans_sf"/>
</dbReference>
<dbReference type="SUPFAM" id="SSF103473">
    <property type="entry name" value="MFS general substrate transporter"/>
    <property type="match status" value="1"/>
</dbReference>
<sequence>MSILLATAVHGQIVGAFGTTDSASCTDTTTSNSSVVITADPETGYLVSAGTISAITVVAVSTAVFGVKEYAGSTVQSDDTSRGTLLKDIWEVCTFRPFADLVGLGMLSAFGIVLQEWSAALAVQYGYGLEDQLENLLLAFLGCTVVSIPISALLMTRFGKKAIYAGFTLLGASAAVSAMYISSRLDVLFIVLCLVGFGFSAPIFIPWTMLTDVADDFKIQKGKRRDMLFQTLFQALNSTAMLLASVTSLVTLE</sequence>
<gene>
    <name evidence="4" type="primary">LOC118414524</name>
</gene>
<dbReference type="GO" id="GO:0008643">
    <property type="term" value="P:carbohydrate transport"/>
    <property type="evidence" value="ECO:0007669"/>
    <property type="project" value="InterPro"/>
</dbReference>
<feature type="transmembrane region" description="Helical" evidence="2">
    <location>
        <begin position="231"/>
        <end position="252"/>
    </location>
</feature>
<organism evidence="3 4">
    <name type="scientific">Branchiostoma floridae</name>
    <name type="common">Florida lancelet</name>
    <name type="synonym">Amphioxus</name>
    <dbReference type="NCBI Taxonomy" id="7739"/>
    <lineage>
        <taxon>Eukaryota</taxon>
        <taxon>Metazoa</taxon>
        <taxon>Chordata</taxon>
        <taxon>Cephalochordata</taxon>
        <taxon>Leptocardii</taxon>
        <taxon>Amphioxiformes</taxon>
        <taxon>Branchiostomatidae</taxon>
        <taxon>Branchiostoma</taxon>
    </lineage>
</organism>
<accession>A0A9J7L340</accession>
<evidence type="ECO:0000256" key="1">
    <source>
        <dbReference type="ARBA" id="ARBA00008335"/>
    </source>
</evidence>
<dbReference type="OrthoDB" id="197206at2759"/>
<proteinExistence type="inferred from homology"/>
<feature type="transmembrane region" description="Helical" evidence="2">
    <location>
        <begin position="135"/>
        <end position="155"/>
    </location>
</feature>
<feature type="transmembrane region" description="Helical" evidence="2">
    <location>
        <begin position="101"/>
        <end position="123"/>
    </location>
</feature>
<dbReference type="GeneID" id="118414524"/>
<evidence type="ECO:0000256" key="2">
    <source>
        <dbReference type="SAM" id="Phobius"/>
    </source>
</evidence>
<dbReference type="Proteomes" id="UP000001554">
    <property type="component" value="Chromosome 4"/>
</dbReference>
<keyword evidence="2" id="KW-0812">Transmembrane</keyword>
<keyword evidence="2" id="KW-0472">Membrane</keyword>
<evidence type="ECO:0000313" key="3">
    <source>
        <dbReference type="Proteomes" id="UP000001554"/>
    </source>
</evidence>
<dbReference type="PANTHER" id="PTHR11328">
    <property type="entry name" value="MAJOR FACILITATOR SUPERFAMILY DOMAIN-CONTAINING PROTEIN"/>
    <property type="match status" value="1"/>
</dbReference>
<reference evidence="3" key="1">
    <citation type="journal article" date="2020" name="Nat. Ecol. Evol.">
        <title>Deeply conserved synteny resolves early events in vertebrate evolution.</title>
        <authorList>
            <person name="Simakov O."/>
            <person name="Marletaz F."/>
            <person name="Yue J.X."/>
            <person name="O'Connell B."/>
            <person name="Jenkins J."/>
            <person name="Brandt A."/>
            <person name="Calef R."/>
            <person name="Tung C.H."/>
            <person name="Huang T.K."/>
            <person name="Schmutz J."/>
            <person name="Satoh N."/>
            <person name="Yu J.K."/>
            <person name="Putnam N.H."/>
            <person name="Green R.E."/>
            <person name="Rokhsar D.S."/>
        </authorList>
    </citation>
    <scope>NUCLEOTIDE SEQUENCE [LARGE SCALE GENOMIC DNA]</scope>
    <source>
        <strain evidence="3">S238N-H82</strain>
    </source>
</reference>
<dbReference type="InterPro" id="IPR039672">
    <property type="entry name" value="MFS_2"/>
</dbReference>
<dbReference type="Gene3D" id="1.20.1250.20">
    <property type="entry name" value="MFS general substrate transporter like domains"/>
    <property type="match status" value="1"/>
</dbReference>
<protein>
    <submittedName>
        <fullName evidence="4">Sodium-dependent lysophosphatidylcholine symporter 1-A-like</fullName>
    </submittedName>
</protein>
<feature type="transmembrane region" description="Helical" evidence="2">
    <location>
        <begin position="162"/>
        <end position="181"/>
    </location>
</feature>
<name>A0A9J7L340_BRAFL</name>
<dbReference type="GO" id="GO:0006869">
    <property type="term" value="P:lipid transport"/>
    <property type="evidence" value="ECO:0000318"/>
    <property type="project" value="GO_Central"/>
</dbReference>
<dbReference type="GO" id="GO:0015293">
    <property type="term" value="F:symporter activity"/>
    <property type="evidence" value="ECO:0007669"/>
    <property type="project" value="InterPro"/>
</dbReference>
<comment type="similarity">
    <text evidence="1">Belongs to the major facilitator superfamily.</text>
</comment>
<reference evidence="4" key="2">
    <citation type="submission" date="2025-08" db="UniProtKB">
        <authorList>
            <consortium name="RefSeq"/>
        </authorList>
    </citation>
    <scope>IDENTIFICATION</scope>
    <source>
        <strain evidence="4">S238N-H82</strain>
        <tissue evidence="4">Testes</tissue>
    </source>
</reference>
<dbReference type="PANTHER" id="PTHR11328:SF24">
    <property type="entry name" value="MAJOR FACILITATOR SUPERFAMILY (MFS) PROFILE DOMAIN-CONTAINING PROTEIN"/>
    <property type="match status" value="1"/>
</dbReference>
<feature type="transmembrane region" description="Helical" evidence="2">
    <location>
        <begin position="46"/>
        <end position="67"/>
    </location>
</feature>
<dbReference type="GO" id="GO:0055085">
    <property type="term" value="P:transmembrane transport"/>
    <property type="evidence" value="ECO:0000318"/>
    <property type="project" value="GO_Central"/>
</dbReference>
<dbReference type="GO" id="GO:0005886">
    <property type="term" value="C:plasma membrane"/>
    <property type="evidence" value="ECO:0000318"/>
    <property type="project" value="GO_Central"/>
</dbReference>
<dbReference type="Pfam" id="PF13347">
    <property type="entry name" value="MFS_2"/>
    <property type="match status" value="1"/>
</dbReference>
<evidence type="ECO:0000313" key="4">
    <source>
        <dbReference type="RefSeq" id="XP_035674498.1"/>
    </source>
</evidence>
<feature type="transmembrane region" description="Helical" evidence="2">
    <location>
        <begin position="187"/>
        <end position="210"/>
    </location>
</feature>
<dbReference type="AlphaFoldDB" id="A0A9J7L340"/>
<dbReference type="RefSeq" id="XP_035674498.1">
    <property type="nucleotide sequence ID" value="XM_035818605.1"/>
</dbReference>